<name>A0A345MED9_9CAUD</name>
<gene>
    <name evidence="1" type="primary">241</name>
    <name evidence="1" type="ORF">SEA_SPARKLEGODDESS_241</name>
</gene>
<evidence type="ECO:0000313" key="1">
    <source>
        <dbReference type="EMBL" id="AXH68920.1"/>
    </source>
</evidence>
<sequence length="149" mass="16487">MDAYMVYHRDANSWNSGNELPVAVFLDKSKAEEYASKQPGYGLNTDWFVKPVPFNSEVGMTDWTETLVNELSNQYNVPASVNGNIVKSVEVDLPGRHTLDITSHSLYGFILTLTIGDETGGVAYEQTLATCVNEKHLADDVAGIYNSYE</sequence>
<dbReference type="Proteomes" id="UP000259914">
    <property type="component" value="Segment"/>
</dbReference>
<proteinExistence type="predicted"/>
<protein>
    <submittedName>
        <fullName evidence="1">Uncharacterized protein</fullName>
    </submittedName>
</protein>
<dbReference type="EMBL" id="MH590589">
    <property type="protein sequence ID" value="AXH68920.1"/>
    <property type="molecule type" value="Genomic_DNA"/>
</dbReference>
<reference evidence="1 2" key="1">
    <citation type="submission" date="2018-07" db="EMBL/GenBank/DDBJ databases">
        <authorList>
            <person name="Dixon J."/>
            <person name="Knudsen H.R."/>
            <person name="Rock W."/>
            <person name="Scott A.N."/>
            <person name="Walsdorf S.L."/>
            <person name="Layton S.R."/>
            <person name="Nayek S."/>
            <person name="Kim T."/>
            <person name="Hughes L.E."/>
            <person name="Garlena R.A."/>
            <person name="Russell D.A."/>
            <person name="Pope W.H."/>
            <person name="Jacobs-Sera D."/>
            <person name="Hatfull G.F."/>
        </authorList>
    </citation>
    <scope>NUCLEOTIDE SEQUENCE [LARGE SCALE GENOMIC DNA]</scope>
</reference>
<accession>A0A345MED9</accession>
<organism evidence="1 2">
    <name type="scientific">Streptomyces phage SparkleGoddess</name>
    <dbReference type="NCBI Taxonomy" id="2283305"/>
    <lineage>
        <taxon>Viruses</taxon>
        <taxon>Duplodnaviria</taxon>
        <taxon>Heunggongvirae</taxon>
        <taxon>Uroviricota</taxon>
        <taxon>Caudoviricetes</taxon>
        <taxon>Stanwilliamsviridae</taxon>
        <taxon>Loccivirinae</taxon>
        <taxon>Gilsonvirus</taxon>
        <taxon>Gilsonvirus comrade</taxon>
    </lineage>
</organism>
<evidence type="ECO:0000313" key="2">
    <source>
        <dbReference type="Proteomes" id="UP000259914"/>
    </source>
</evidence>